<keyword evidence="12" id="KW-1185">Reference proteome</keyword>
<dbReference type="UniPathway" id="UPA00666"/>
<dbReference type="Gene3D" id="3.60.110.10">
    <property type="entry name" value="Carbon-nitrogen hydrolase"/>
    <property type="match status" value="1"/>
</dbReference>
<dbReference type="Pfam" id="PF20154">
    <property type="entry name" value="LNT_N"/>
    <property type="match status" value="1"/>
</dbReference>
<dbReference type="GO" id="GO:0016410">
    <property type="term" value="F:N-acyltransferase activity"/>
    <property type="evidence" value="ECO:0007669"/>
    <property type="project" value="UniProtKB-UniRule"/>
</dbReference>
<dbReference type="KEGG" id="xyk:GT347_17240"/>
<comment type="subcellular location">
    <subcellularLocation>
        <location evidence="1 9">Cell membrane</location>
        <topology evidence="1 9">Multi-pass membrane protein</topology>
    </subcellularLocation>
</comment>
<gene>
    <name evidence="9 11" type="primary">lnt</name>
    <name evidence="11" type="ORF">GT347_17240</name>
</gene>
<evidence type="ECO:0000256" key="5">
    <source>
        <dbReference type="ARBA" id="ARBA00022692"/>
    </source>
</evidence>
<keyword evidence="6 9" id="KW-1133">Transmembrane helix</keyword>
<dbReference type="GO" id="GO:0005886">
    <property type="term" value="C:plasma membrane"/>
    <property type="evidence" value="ECO:0007669"/>
    <property type="project" value="UniProtKB-SubCell"/>
</dbReference>
<evidence type="ECO:0000256" key="9">
    <source>
        <dbReference type="HAMAP-Rule" id="MF_01148"/>
    </source>
</evidence>
<evidence type="ECO:0000259" key="10">
    <source>
        <dbReference type="PROSITE" id="PS50263"/>
    </source>
</evidence>
<organism evidence="11 12">
    <name type="scientific">Xylophilus rhododendri</name>
    <dbReference type="NCBI Taxonomy" id="2697032"/>
    <lineage>
        <taxon>Bacteria</taxon>
        <taxon>Pseudomonadati</taxon>
        <taxon>Pseudomonadota</taxon>
        <taxon>Betaproteobacteria</taxon>
        <taxon>Burkholderiales</taxon>
        <taxon>Xylophilus</taxon>
    </lineage>
</organism>
<dbReference type="SUPFAM" id="SSF56317">
    <property type="entry name" value="Carbon-nitrogen hydrolase"/>
    <property type="match status" value="1"/>
</dbReference>
<accession>A0A857J989</accession>
<dbReference type="InterPro" id="IPR045378">
    <property type="entry name" value="LNT_N"/>
</dbReference>
<comment type="pathway">
    <text evidence="9">Protein modification; lipoprotein biosynthesis (N-acyl transfer).</text>
</comment>
<keyword evidence="3 9" id="KW-1003">Cell membrane</keyword>
<keyword evidence="8 9" id="KW-0012">Acyltransferase</keyword>
<sequence>MNRAPWPRRGGPGTWSALALAVLAGLAQAASIASPLNGAPLWWLQVLSLAGLVALLEQAPSARAAGLRAWVFATAWLCGTFWWLYISMYTYGGLPAPLAALAVLGLAAFLSTYYGVAGAVYRALPARGLARRALAFGGLWLVAELLRSSWFTGFPWGAGGYAHVDGAAPWLAPLVGVYGLGALAAGLSAAIACALLARRLVPAAVAVLALCLGSYWPQGERAAASTPPLSVALLQGNIPQDEKFQAGSGVPTALAWYREQMESATESLIVAPETAIPVLPQELPPGYADELGKRFASGQQAALFGIPLGNSSQGYSNATLGLKPGQASTYVYDKHHLVPFGEFVPLMFHWFTEMMDIPLGDFRRGDVGQPSFVWQGERLAPNICYEDLFGDELARRFTDPAQAPTIFVNVSNIGWFGNTIAIDQHLNISRMRALEFRRPMVRATNTGATVVIDDGGRVTASLEPFTRAVLHTQVQGRSDAPTPYARWAGRWGHAPLWVLGLAVAWLAGAWRVRRRS</sequence>
<dbReference type="HAMAP" id="MF_01148">
    <property type="entry name" value="Lnt"/>
    <property type="match status" value="1"/>
</dbReference>
<name>A0A857J989_9BURK</name>
<evidence type="ECO:0000256" key="7">
    <source>
        <dbReference type="ARBA" id="ARBA00023136"/>
    </source>
</evidence>
<evidence type="ECO:0000256" key="3">
    <source>
        <dbReference type="ARBA" id="ARBA00022475"/>
    </source>
</evidence>
<keyword evidence="4 9" id="KW-0808">Transferase</keyword>
<dbReference type="InterPro" id="IPR004563">
    <property type="entry name" value="Apolipo_AcylTrfase"/>
</dbReference>
<dbReference type="PANTHER" id="PTHR38686:SF1">
    <property type="entry name" value="APOLIPOPROTEIN N-ACYLTRANSFERASE"/>
    <property type="match status" value="1"/>
</dbReference>
<keyword evidence="11" id="KW-0449">Lipoprotein</keyword>
<reference evidence="11 12" key="1">
    <citation type="submission" date="2020-01" db="EMBL/GenBank/DDBJ databases">
        <title>Genome sequencing of strain KACC 21265.</title>
        <authorList>
            <person name="Heo J."/>
            <person name="Kim S.-J."/>
            <person name="Kim J.-S."/>
            <person name="Hong S.-B."/>
            <person name="Kwon S.-W."/>
        </authorList>
    </citation>
    <scope>NUCLEOTIDE SEQUENCE [LARGE SCALE GENOMIC DNA]</scope>
    <source>
        <strain evidence="11 12">KACC 21265</strain>
    </source>
</reference>
<dbReference type="PANTHER" id="PTHR38686">
    <property type="entry name" value="APOLIPOPROTEIN N-ACYLTRANSFERASE"/>
    <property type="match status" value="1"/>
</dbReference>
<comment type="similarity">
    <text evidence="2 9">Belongs to the CN hydrolase family. Apolipoprotein N-acyltransferase subfamily.</text>
</comment>
<comment type="catalytic activity">
    <reaction evidence="9">
        <text>N-terminal S-1,2-diacyl-sn-glyceryl-L-cysteinyl-[lipoprotein] + a glycerophospholipid = N-acyl-S-1,2-diacyl-sn-glyceryl-L-cysteinyl-[lipoprotein] + a 2-acyl-sn-glycero-3-phospholipid + H(+)</text>
        <dbReference type="Rhea" id="RHEA:48228"/>
        <dbReference type="Rhea" id="RHEA-COMP:14681"/>
        <dbReference type="Rhea" id="RHEA-COMP:14684"/>
        <dbReference type="ChEBI" id="CHEBI:15378"/>
        <dbReference type="ChEBI" id="CHEBI:136912"/>
        <dbReference type="ChEBI" id="CHEBI:140656"/>
        <dbReference type="ChEBI" id="CHEBI:140657"/>
        <dbReference type="ChEBI" id="CHEBI:140660"/>
        <dbReference type="EC" id="2.3.1.269"/>
    </reaction>
</comment>
<keyword evidence="5 9" id="KW-0812">Transmembrane</keyword>
<dbReference type="InterPro" id="IPR003010">
    <property type="entry name" value="C-N_Hydrolase"/>
</dbReference>
<feature type="transmembrane region" description="Helical" evidence="9">
    <location>
        <begin position="494"/>
        <end position="512"/>
    </location>
</feature>
<comment type="function">
    <text evidence="9">Catalyzes the phospholipid dependent N-acylation of the N-terminal cysteine of apolipoprotein, the last step in lipoprotein maturation.</text>
</comment>
<evidence type="ECO:0000256" key="2">
    <source>
        <dbReference type="ARBA" id="ARBA00010065"/>
    </source>
</evidence>
<dbReference type="GO" id="GO:0042158">
    <property type="term" value="P:lipoprotein biosynthetic process"/>
    <property type="evidence" value="ECO:0007669"/>
    <property type="project" value="UniProtKB-UniRule"/>
</dbReference>
<evidence type="ECO:0000256" key="8">
    <source>
        <dbReference type="ARBA" id="ARBA00023315"/>
    </source>
</evidence>
<dbReference type="CDD" id="cd07571">
    <property type="entry name" value="ALP_N-acyl_transferase"/>
    <property type="match status" value="1"/>
</dbReference>
<evidence type="ECO:0000256" key="6">
    <source>
        <dbReference type="ARBA" id="ARBA00022989"/>
    </source>
</evidence>
<evidence type="ECO:0000313" key="11">
    <source>
        <dbReference type="EMBL" id="QHI99562.1"/>
    </source>
</evidence>
<dbReference type="AlphaFoldDB" id="A0A857J989"/>
<feature type="transmembrane region" description="Helical" evidence="9">
    <location>
        <begin position="133"/>
        <end position="150"/>
    </location>
</feature>
<dbReference type="RefSeq" id="WP_160553374.1">
    <property type="nucleotide sequence ID" value="NZ_CP047650.1"/>
</dbReference>
<dbReference type="Pfam" id="PF00795">
    <property type="entry name" value="CN_hydrolase"/>
    <property type="match status" value="1"/>
</dbReference>
<feature type="transmembrane region" description="Helical" evidence="9">
    <location>
        <begin position="200"/>
        <end position="217"/>
    </location>
</feature>
<dbReference type="EMBL" id="CP047650">
    <property type="protein sequence ID" value="QHI99562.1"/>
    <property type="molecule type" value="Genomic_DNA"/>
</dbReference>
<evidence type="ECO:0000313" key="12">
    <source>
        <dbReference type="Proteomes" id="UP000464787"/>
    </source>
</evidence>
<evidence type="ECO:0000256" key="4">
    <source>
        <dbReference type="ARBA" id="ARBA00022679"/>
    </source>
</evidence>
<dbReference type="PROSITE" id="PS50263">
    <property type="entry name" value="CN_HYDROLASE"/>
    <property type="match status" value="1"/>
</dbReference>
<dbReference type="NCBIfam" id="TIGR00546">
    <property type="entry name" value="lnt"/>
    <property type="match status" value="1"/>
</dbReference>
<feature type="transmembrane region" description="Helical" evidence="9">
    <location>
        <begin position="170"/>
        <end position="193"/>
    </location>
</feature>
<feature type="transmembrane region" description="Helical" evidence="9">
    <location>
        <begin position="39"/>
        <end position="57"/>
    </location>
</feature>
<keyword evidence="7 9" id="KW-0472">Membrane</keyword>
<dbReference type="Proteomes" id="UP000464787">
    <property type="component" value="Chromosome"/>
</dbReference>
<dbReference type="InterPro" id="IPR036526">
    <property type="entry name" value="C-N_Hydrolase_sf"/>
</dbReference>
<protein>
    <recommendedName>
        <fullName evidence="9">Apolipoprotein N-acyltransferase</fullName>
        <shortName evidence="9">ALP N-acyltransferase</shortName>
        <ecNumber evidence="9">2.3.1.269</ecNumber>
    </recommendedName>
</protein>
<feature type="transmembrane region" description="Helical" evidence="9">
    <location>
        <begin position="69"/>
        <end position="86"/>
    </location>
</feature>
<feature type="domain" description="CN hydrolase" evidence="10">
    <location>
        <begin position="234"/>
        <end position="476"/>
    </location>
</feature>
<feature type="transmembrane region" description="Helical" evidence="9">
    <location>
        <begin position="98"/>
        <end position="121"/>
    </location>
</feature>
<dbReference type="EC" id="2.3.1.269" evidence="9"/>
<proteinExistence type="inferred from homology"/>
<evidence type="ECO:0000256" key="1">
    <source>
        <dbReference type="ARBA" id="ARBA00004651"/>
    </source>
</evidence>